<evidence type="ECO:0000256" key="2">
    <source>
        <dbReference type="ARBA" id="ARBA00009933"/>
    </source>
</evidence>
<reference evidence="19" key="3">
    <citation type="submission" date="2025-09" db="UniProtKB">
        <authorList>
            <consortium name="Ensembl"/>
        </authorList>
    </citation>
    <scope>IDENTIFICATION</scope>
</reference>
<evidence type="ECO:0000256" key="1">
    <source>
        <dbReference type="ARBA" id="ARBA00004496"/>
    </source>
</evidence>
<keyword evidence="8" id="KW-0007">Acetylation</keyword>
<dbReference type="EC" id="2.3.1.48" evidence="3"/>
<dbReference type="InterPro" id="IPR000014">
    <property type="entry name" value="PAS"/>
</dbReference>
<dbReference type="GO" id="GO:0005737">
    <property type="term" value="C:cytoplasm"/>
    <property type="evidence" value="ECO:0007669"/>
    <property type="project" value="UniProtKB-SubCell"/>
</dbReference>
<evidence type="ECO:0000313" key="20">
    <source>
        <dbReference type="Proteomes" id="UP000694397"/>
    </source>
</evidence>
<dbReference type="SMART" id="SM01151">
    <property type="entry name" value="DUF1518"/>
    <property type="match status" value="1"/>
</dbReference>
<evidence type="ECO:0000256" key="7">
    <source>
        <dbReference type="ARBA" id="ARBA00022737"/>
    </source>
</evidence>
<dbReference type="InterPro" id="IPR011598">
    <property type="entry name" value="bHLH_dom"/>
</dbReference>
<dbReference type="InterPro" id="IPR037077">
    <property type="entry name" value="Nuc_rcpt_coact_Ncoa_int_sf"/>
</dbReference>
<comment type="subcellular location">
    <subcellularLocation>
        <location evidence="1">Cytoplasm</location>
    </subcellularLocation>
</comment>
<keyword evidence="12" id="KW-0539">Nucleus</keyword>
<proteinExistence type="inferred from homology"/>
<dbReference type="Pfam" id="PF00989">
    <property type="entry name" value="PAS"/>
    <property type="match status" value="1"/>
</dbReference>
<evidence type="ECO:0000313" key="19">
    <source>
        <dbReference type="Ensembl" id="ENSSFOP00015040469.1"/>
    </source>
</evidence>
<keyword evidence="6" id="KW-0808">Transferase</keyword>
<dbReference type="SUPFAM" id="SSF55785">
    <property type="entry name" value="PYP-like sensor domain (PAS domain)"/>
    <property type="match status" value="2"/>
</dbReference>
<evidence type="ECO:0000256" key="9">
    <source>
        <dbReference type="ARBA" id="ARBA00023015"/>
    </source>
</evidence>
<dbReference type="GeneTree" id="ENSGT00950000183021"/>
<evidence type="ECO:0000256" key="11">
    <source>
        <dbReference type="ARBA" id="ARBA00023163"/>
    </source>
</evidence>
<dbReference type="Pfam" id="PF16279">
    <property type="entry name" value="DUF4927"/>
    <property type="match status" value="1"/>
</dbReference>
<dbReference type="Gene3D" id="3.30.450.20">
    <property type="entry name" value="PAS domain"/>
    <property type="match status" value="2"/>
</dbReference>
<feature type="domain" description="BHLH" evidence="18">
    <location>
        <begin position="22"/>
        <end position="79"/>
    </location>
</feature>
<feature type="compositionally biased region" description="Basic and acidic residues" evidence="16">
    <location>
        <begin position="764"/>
        <end position="785"/>
    </location>
</feature>
<evidence type="ECO:0000259" key="18">
    <source>
        <dbReference type="PROSITE" id="PS50888"/>
    </source>
</evidence>
<evidence type="ECO:0000256" key="8">
    <source>
        <dbReference type="ARBA" id="ARBA00022990"/>
    </source>
</evidence>
<feature type="region of interest" description="Disordered" evidence="16">
    <location>
        <begin position="764"/>
        <end position="798"/>
    </location>
</feature>
<keyword evidence="11" id="KW-0804">Transcription</keyword>
<reference evidence="19 20" key="1">
    <citation type="submission" date="2019-04" db="EMBL/GenBank/DDBJ databases">
        <authorList>
            <consortium name="Wellcome Sanger Institute Data Sharing"/>
        </authorList>
    </citation>
    <scope>NUCLEOTIDE SEQUENCE [LARGE SCALE GENOMIC DNA]</scope>
</reference>
<dbReference type="CDD" id="cd00130">
    <property type="entry name" value="PAS"/>
    <property type="match status" value="1"/>
</dbReference>
<evidence type="ECO:0000256" key="16">
    <source>
        <dbReference type="SAM" id="MobiDB-lite"/>
    </source>
</evidence>
<dbReference type="PANTHER" id="PTHR10684:SF3">
    <property type="entry name" value="NUCLEAR RECEPTOR COACTIVATOR 3"/>
    <property type="match status" value="1"/>
</dbReference>
<name>A0A8C9VAG4_SCLFO</name>
<dbReference type="InterPro" id="IPR014935">
    <property type="entry name" value="SRC/p160_LXXLL"/>
</dbReference>
<dbReference type="GO" id="GO:0003713">
    <property type="term" value="F:transcription coactivator activity"/>
    <property type="evidence" value="ECO:0007669"/>
    <property type="project" value="InterPro"/>
</dbReference>
<dbReference type="InterPro" id="IPR056193">
    <property type="entry name" value="bHLH_NCOA1-3"/>
</dbReference>
<dbReference type="PIRSF" id="PIRSF038181">
    <property type="entry name" value="Nuclear_receptor_coactivator"/>
    <property type="match status" value="1"/>
</dbReference>
<dbReference type="Gene3D" id="4.10.280.10">
    <property type="entry name" value="Helix-loop-helix DNA-binding domain"/>
    <property type="match status" value="1"/>
</dbReference>
<keyword evidence="13" id="KW-0012">Acyltransferase</keyword>
<dbReference type="InterPro" id="IPR035965">
    <property type="entry name" value="PAS-like_dom_sf"/>
</dbReference>
<reference evidence="19" key="2">
    <citation type="submission" date="2025-08" db="UniProtKB">
        <authorList>
            <consortium name="Ensembl"/>
        </authorList>
    </citation>
    <scope>IDENTIFICATION</scope>
</reference>
<dbReference type="GO" id="GO:0005634">
    <property type="term" value="C:nucleus"/>
    <property type="evidence" value="ECO:0007669"/>
    <property type="project" value="InterPro"/>
</dbReference>
<feature type="compositionally biased region" description="Gly residues" evidence="16">
    <location>
        <begin position="504"/>
        <end position="518"/>
    </location>
</feature>
<sequence>MSGLGDNSLEPLCSDRKRKLSTCDTPGLGCDKRRREQESKYIEELAELISANLSDIDNFNVKPDKCAILKETVRQIRQIKEQGKASSNDDDVQKADVSSTGQGVIDKDHLGPLLLQALDGFLFVVNREGSIVFVSDNVTQYLQYKQEELINTSVYTILHEEDREEFHKNLPKSNMNGVSWGGEAPRQKSHTFNCRMLVKYCHKSTEEGPGNPRYETMQCFALSQPKAMMEEGEDLQSCMICVARRMTAVERTEVFNTRHELSGKLIHIDQNSVRASMRPGWEDLLRRCIQMFLHHSEGQPWSHKRHYHDALIHGHAETPLYRFSLSDGTPVTAQTKSKLYRHPITNEPQCFISTHLLQREQNGYRTSQGNMMPGSMRPQNMGNSNPNAQMNMSAGGGMGMNRGYGMSEQGHLGPMGGSMYGSGNRMMNQVGQINQMNQMNHAGPGMQQPPFQGGGYGLGMNSPSQGSPSMTIPQQNLMMSPRTRGSPKMGASQFSPGGMHSPMGPGGTGSAPGGGSTGTNGSFSSSSLNALQAISEGVGNSLSSSLTSPANKPDNSQNINPMQSQPLSNQPSKPSHGDSKSPAGMYSGGMDQHHHQHHLHHQHLPQTGESSGERSENQAVRVPDGKGHKKLLQLLTSPTEELSLGVTSGHPPPSHGATTPPGTESKEPIGCVTSPSPTGVSSTSAVSGQTPGGISTLSAAHCTASLQEKHKILHKLLQNGNTPDEVAKITAEATGKSLMGQEPGIQEQHSPKREKNHALLHYLLNKDDSKDRGSKPKLDEMEGKGNKGGCSSSGAIGTTSENIRDKIKTEPPDEVIAAVLLSQADWVFNGRVFFVCVFMPLGMMNRGAGVPQSSPMGVSGDWGMPRSSASPVASAGHPSMIRSGMDYNKGMMGGPMVSRSNSLPGNRSMLQQQLMEMVNKQHPSQSPSWPDNIMGMDNRRLMGSSLDDLLVPPSTSEGQSDERALLDQLDSLLNNTDVMALEEIDRALGIPDLVSQGQGAEQVSEPFPGQEPSMVMDQKSMYNQGYPGPPGMAMQSAYNGPAQGQPAGFNPMMSQMGQQGNFPMGGMHPRGNMMRPRMMGAPKPLRLQLQQRLQGQQFMNQNRQVLGMKMENPAGGNPALRPGMQPGFLNAQMMAQRSREIMNLQLRRQRVMMLMQQQQQQQQQVAAATGGFSPPPNVTAPTSMDNPMGGPPMTQLGQQQFGYGSNYGMNQQGDPSFVPTGNSPPNPIMSGRLGLPQNPMMQQHLQGGQMYQSPDVKSWSQGNPSSHPQQQFAHQGNLGSYGGMMANGSMPVSGNGAHMGQMSGQMMPGQMNPMAMGRMPMGPDQVWVSGGLVKMFTGLNC</sequence>
<evidence type="ECO:0000256" key="3">
    <source>
        <dbReference type="ARBA" id="ARBA00013184"/>
    </source>
</evidence>
<keyword evidence="4" id="KW-0963">Cytoplasm</keyword>
<dbReference type="GO" id="GO:0061733">
    <property type="term" value="F:protein-lysine-acetyltransferase activity"/>
    <property type="evidence" value="ECO:0007669"/>
    <property type="project" value="UniProtKB-EC"/>
</dbReference>
<dbReference type="PROSITE" id="PS50112">
    <property type="entry name" value="PAS"/>
    <property type="match status" value="1"/>
</dbReference>
<dbReference type="SUPFAM" id="SSF47459">
    <property type="entry name" value="HLH, helix-loop-helix DNA-binding domain"/>
    <property type="match status" value="1"/>
</dbReference>
<evidence type="ECO:0000256" key="5">
    <source>
        <dbReference type="ARBA" id="ARBA00022553"/>
    </source>
</evidence>
<evidence type="ECO:0000256" key="6">
    <source>
        <dbReference type="ARBA" id="ARBA00022679"/>
    </source>
</evidence>
<dbReference type="GO" id="GO:0046983">
    <property type="term" value="F:protein dimerization activity"/>
    <property type="evidence" value="ECO:0007669"/>
    <property type="project" value="InterPro"/>
</dbReference>
<dbReference type="Pfam" id="PF14598">
    <property type="entry name" value="PAS_11"/>
    <property type="match status" value="1"/>
</dbReference>
<evidence type="ECO:0000256" key="15">
    <source>
        <dbReference type="ARBA" id="ARBA00067176"/>
    </source>
</evidence>
<dbReference type="InterPro" id="IPR013767">
    <property type="entry name" value="PAS_fold"/>
</dbReference>
<evidence type="ECO:0000256" key="10">
    <source>
        <dbReference type="ARBA" id="ARBA00023159"/>
    </source>
</evidence>
<dbReference type="Pfam" id="PF23172">
    <property type="entry name" value="bHLH_NCOA"/>
    <property type="match status" value="1"/>
</dbReference>
<dbReference type="FunFam" id="3.30.450.20:FF:000008">
    <property type="entry name" value="Nuclear receptor coactivator"/>
    <property type="match status" value="1"/>
</dbReference>
<dbReference type="Pfam" id="PF08815">
    <property type="entry name" value="Nuc_rec_co-act"/>
    <property type="match status" value="1"/>
</dbReference>
<dbReference type="InterPro" id="IPR010011">
    <property type="entry name" value="NCO_DUF1518"/>
</dbReference>
<dbReference type="SMART" id="SM00091">
    <property type="entry name" value="PAS"/>
    <property type="match status" value="1"/>
</dbReference>
<dbReference type="Gene3D" id="6.10.140.410">
    <property type="match status" value="1"/>
</dbReference>
<comment type="catalytic activity">
    <reaction evidence="14">
        <text>L-lysyl-[protein] + acetyl-CoA = N(6)-acetyl-L-lysyl-[protein] + CoA + H(+)</text>
        <dbReference type="Rhea" id="RHEA:45948"/>
        <dbReference type="Rhea" id="RHEA-COMP:9752"/>
        <dbReference type="Rhea" id="RHEA-COMP:10731"/>
        <dbReference type="ChEBI" id="CHEBI:15378"/>
        <dbReference type="ChEBI" id="CHEBI:29969"/>
        <dbReference type="ChEBI" id="CHEBI:57287"/>
        <dbReference type="ChEBI" id="CHEBI:57288"/>
        <dbReference type="ChEBI" id="CHEBI:61930"/>
        <dbReference type="EC" id="2.3.1.48"/>
    </reaction>
</comment>
<feature type="region of interest" description="Disordered" evidence="16">
    <location>
        <begin position="641"/>
        <end position="689"/>
    </location>
</feature>
<keyword evidence="10" id="KW-0010">Activator</keyword>
<feature type="compositionally biased region" description="Polar residues" evidence="16">
    <location>
        <begin position="539"/>
        <end position="573"/>
    </location>
</feature>
<dbReference type="InterPro" id="IPR036638">
    <property type="entry name" value="HLH_DNA-bd_sf"/>
</dbReference>
<dbReference type="Ensembl" id="ENSSFOT00015057539.1">
    <property type="protein sequence ID" value="ENSSFOP00015040469.1"/>
    <property type="gene ID" value="ENSSFOG00015021018.2"/>
</dbReference>
<feature type="region of interest" description="Disordered" evidence="16">
    <location>
        <begin position="1244"/>
        <end position="1286"/>
    </location>
</feature>
<feature type="region of interest" description="Disordered" evidence="16">
    <location>
        <begin position="539"/>
        <end position="628"/>
    </location>
</feature>
<dbReference type="GO" id="GO:0045944">
    <property type="term" value="P:positive regulation of transcription by RNA polymerase II"/>
    <property type="evidence" value="ECO:0007669"/>
    <property type="project" value="TreeGrafter"/>
</dbReference>
<dbReference type="InterPro" id="IPR014920">
    <property type="entry name" value="Nuc_rcpt_coact_Ncoa-typ"/>
</dbReference>
<feature type="domain" description="PAS" evidence="17">
    <location>
        <begin position="114"/>
        <end position="177"/>
    </location>
</feature>
<feature type="region of interest" description="Disordered" evidence="16">
    <location>
        <begin position="438"/>
        <end position="524"/>
    </location>
</feature>
<keyword evidence="9" id="KW-0805">Transcription regulation</keyword>
<dbReference type="InterPro" id="IPR009110">
    <property type="entry name" value="Nuc_rcpt_coact"/>
</dbReference>
<dbReference type="SUPFAM" id="SSF69125">
    <property type="entry name" value="Nuclear receptor coactivator interlocking domain"/>
    <property type="match status" value="1"/>
</dbReference>
<dbReference type="InterPro" id="IPR017426">
    <property type="entry name" value="Nuclear_rcpt_coactivator"/>
</dbReference>
<gene>
    <name evidence="19" type="primary">NCOA3</name>
</gene>
<dbReference type="PANTHER" id="PTHR10684">
    <property type="entry name" value="NUCLEAR RECEPTOR COACTIVATOR"/>
    <property type="match status" value="1"/>
</dbReference>
<dbReference type="Proteomes" id="UP000694397">
    <property type="component" value="Chromosome 2"/>
</dbReference>
<dbReference type="Pfam" id="PF08832">
    <property type="entry name" value="SRC-1"/>
    <property type="match status" value="1"/>
</dbReference>
<protein>
    <recommendedName>
        <fullName evidence="15">Nuclear receptor coactivator 3</fullName>
        <ecNumber evidence="3">2.3.1.48</ecNumber>
    </recommendedName>
</protein>
<organism evidence="19 20">
    <name type="scientific">Scleropages formosus</name>
    <name type="common">Asian bonytongue</name>
    <name type="synonym">Osteoglossum formosum</name>
    <dbReference type="NCBI Taxonomy" id="113540"/>
    <lineage>
        <taxon>Eukaryota</taxon>
        <taxon>Metazoa</taxon>
        <taxon>Chordata</taxon>
        <taxon>Craniata</taxon>
        <taxon>Vertebrata</taxon>
        <taxon>Euteleostomi</taxon>
        <taxon>Actinopterygii</taxon>
        <taxon>Neopterygii</taxon>
        <taxon>Teleostei</taxon>
        <taxon>Osteoglossocephala</taxon>
        <taxon>Osteoglossomorpha</taxon>
        <taxon>Osteoglossiformes</taxon>
        <taxon>Osteoglossidae</taxon>
        <taxon>Scleropages</taxon>
    </lineage>
</organism>
<evidence type="ECO:0000256" key="14">
    <source>
        <dbReference type="ARBA" id="ARBA00048017"/>
    </source>
</evidence>
<dbReference type="InterPro" id="IPR056194">
    <property type="entry name" value="NCOA3_bHLH"/>
</dbReference>
<feature type="compositionally biased region" description="Basic residues" evidence="16">
    <location>
        <begin position="594"/>
        <end position="603"/>
    </location>
</feature>
<dbReference type="FunFam" id="3.30.450.20:FF:000027">
    <property type="entry name" value="Nuclear receptor coactivator 3"/>
    <property type="match status" value="1"/>
</dbReference>
<dbReference type="FunFam" id="4.10.280.10:FF:000008">
    <property type="entry name" value="Nuclear receptor coactivator"/>
    <property type="match status" value="1"/>
</dbReference>
<feature type="compositionally biased region" description="Polar residues" evidence="16">
    <location>
        <begin position="461"/>
        <end position="478"/>
    </location>
</feature>
<evidence type="ECO:0000256" key="13">
    <source>
        <dbReference type="ARBA" id="ARBA00023315"/>
    </source>
</evidence>
<keyword evidence="7" id="KW-0677">Repeat</keyword>
<accession>A0A8C9VAG4</accession>
<comment type="similarity">
    <text evidence="2">Belongs to the SRC/p160 nuclear receptor coactivator family.</text>
</comment>
<dbReference type="OrthoDB" id="10035882at2759"/>
<dbReference type="PROSITE" id="PS50888">
    <property type="entry name" value="BHLH"/>
    <property type="match status" value="1"/>
</dbReference>
<dbReference type="GO" id="GO:0016922">
    <property type="term" value="F:nuclear receptor binding"/>
    <property type="evidence" value="ECO:0007669"/>
    <property type="project" value="InterPro"/>
</dbReference>
<feature type="compositionally biased region" description="Low complexity" evidence="16">
    <location>
        <begin position="672"/>
        <end position="688"/>
    </location>
</feature>
<keyword evidence="5" id="KW-0597">Phosphoprotein</keyword>
<dbReference type="InterPro" id="IPR032565">
    <property type="entry name" value="NCOA2/3_DUF4927"/>
</dbReference>
<evidence type="ECO:0000256" key="4">
    <source>
        <dbReference type="ARBA" id="ARBA00022490"/>
    </source>
</evidence>
<keyword evidence="20" id="KW-1185">Reference proteome</keyword>
<evidence type="ECO:0000259" key="17">
    <source>
        <dbReference type="PROSITE" id="PS50112"/>
    </source>
</evidence>
<feature type="compositionally biased region" description="Polar residues" evidence="16">
    <location>
        <begin position="1258"/>
        <end position="1278"/>
    </location>
</feature>
<dbReference type="SMART" id="SM00353">
    <property type="entry name" value="HLH"/>
    <property type="match status" value="1"/>
</dbReference>
<dbReference type="CDD" id="cd18949">
    <property type="entry name" value="bHLH-PAS_NCoA3_SRC3"/>
    <property type="match status" value="1"/>
</dbReference>
<dbReference type="Pfam" id="PF16665">
    <property type="entry name" value="NCOA_u2"/>
    <property type="match status" value="1"/>
</dbReference>
<evidence type="ECO:0000256" key="12">
    <source>
        <dbReference type="ARBA" id="ARBA00023242"/>
    </source>
</evidence>
<dbReference type="GO" id="GO:0032870">
    <property type="term" value="P:cellular response to hormone stimulus"/>
    <property type="evidence" value="ECO:0007669"/>
    <property type="project" value="TreeGrafter"/>
</dbReference>